<dbReference type="eggNOG" id="COG2241">
    <property type="taxonomic scope" value="Bacteria"/>
</dbReference>
<evidence type="ECO:0000259" key="6">
    <source>
        <dbReference type="Pfam" id="PF00590"/>
    </source>
</evidence>
<dbReference type="InterPro" id="IPR050714">
    <property type="entry name" value="Cobalamin_biosynth_MTase"/>
</dbReference>
<evidence type="ECO:0000256" key="2">
    <source>
        <dbReference type="ARBA" id="ARBA00022573"/>
    </source>
</evidence>
<keyword evidence="4 7" id="KW-0808">Transferase</keyword>
<dbReference type="UniPathway" id="UPA00148"/>
<evidence type="ECO:0000256" key="3">
    <source>
        <dbReference type="ARBA" id="ARBA00022603"/>
    </source>
</evidence>
<dbReference type="CDD" id="cd11644">
    <property type="entry name" value="Precorrin-6Y-MT"/>
    <property type="match status" value="1"/>
</dbReference>
<dbReference type="InterPro" id="IPR014776">
    <property type="entry name" value="4pyrrole_Mease_sub2"/>
</dbReference>
<keyword evidence="3 7" id="KW-0489">Methyltransferase</keyword>
<keyword evidence="5" id="KW-0949">S-adenosyl-L-methionine</keyword>
<evidence type="ECO:0000256" key="4">
    <source>
        <dbReference type="ARBA" id="ARBA00022679"/>
    </source>
</evidence>
<dbReference type="PANTHER" id="PTHR43182:SF1">
    <property type="entry name" value="COBALT-PRECORRIN-7 C(5)-METHYLTRANSFERASE"/>
    <property type="match status" value="1"/>
</dbReference>
<dbReference type="InterPro" id="IPR000878">
    <property type="entry name" value="4pyrrol_Mease"/>
</dbReference>
<comment type="caution">
    <text evidence="7">The sequence shown here is derived from an EMBL/GenBank/DDBJ whole genome shotgun (WGS) entry which is preliminary data.</text>
</comment>
<dbReference type="InterPro" id="IPR014777">
    <property type="entry name" value="4pyrrole_Mease_sub1"/>
</dbReference>
<accession>A0A0B2JYQ0</accession>
<organism evidence="7 8">
    <name type="scientific">Anaerovibrio lipolyticus</name>
    <dbReference type="NCBI Taxonomy" id="82374"/>
    <lineage>
        <taxon>Bacteria</taxon>
        <taxon>Bacillati</taxon>
        <taxon>Bacillota</taxon>
        <taxon>Negativicutes</taxon>
        <taxon>Selenomonadales</taxon>
        <taxon>Selenomonadaceae</taxon>
        <taxon>Anaerovibrio</taxon>
    </lineage>
</organism>
<evidence type="ECO:0000313" key="7">
    <source>
        <dbReference type="EMBL" id="KHM52689.1"/>
    </source>
</evidence>
<dbReference type="PANTHER" id="PTHR43182">
    <property type="entry name" value="COBALT-PRECORRIN-6B C(15)-METHYLTRANSFERASE (DECARBOXYLATING)"/>
    <property type="match status" value="1"/>
</dbReference>
<dbReference type="Gene3D" id="3.40.1010.10">
    <property type="entry name" value="Cobalt-precorrin-4 Transmethylase, Domain 1"/>
    <property type="match status" value="1"/>
</dbReference>
<evidence type="ECO:0000256" key="5">
    <source>
        <dbReference type="ARBA" id="ARBA00022691"/>
    </source>
</evidence>
<dbReference type="InterPro" id="IPR035996">
    <property type="entry name" value="4pyrrol_Methylase_sf"/>
</dbReference>
<keyword evidence="2" id="KW-0169">Cobalamin biosynthesis</keyword>
<dbReference type="GO" id="GO:0009236">
    <property type="term" value="P:cobalamin biosynthetic process"/>
    <property type="evidence" value="ECO:0007669"/>
    <property type="project" value="UniProtKB-UniPathway"/>
</dbReference>
<dbReference type="NCBIfam" id="TIGR02467">
    <property type="entry name" value="CbiE"/>
    <property type="match status" value="1"/>
</dbReference>
<dbReference type="GO" id="GO:0032259">
    <property type="term" value="P:methylation"/>
    <property type="evidence" value="ECO:0007669"/>
    <property type="project" value="UniProtKB-KW"/>
</dbReference>
<keyword evidence="8" id="KW-1185">Reference proteome</keyword>
<protein>
    <submittedName>
        <fullName evidence="7">Precorrin-6Y C5,15-methyltransferase</fullName>
    </submittedName>
</protein>
<dbReference type="SUPFAM" id="SSF53790">
    <property type="entry name" value="Tetrapyrrole methylase"/>
    <property type="match status" value="1"/>
</dbReference>
<comment type="pathway">
    <text evidence="1">Cofactor biosynthesis; adenosylcobalamin biosynthesis.</text>
</comment>
<dbReference type="Pfam" id="PF00590">
    <property type="entry name" value="TP_methylase"/>
    <property type="match status" value="1"/>
</dbReference>
<reference evidence="7 8" key="1">
    <citation type="journal article" date="2013" name="PLoS ONE">
        <title>Identification and characterization of three novel lipases belonging to families II and V from Anaerovibrio lipolyticus 5ST.</title>
        <authorList>
            <person name="Prive F."/>
            <person name="Kaderbhai N.N."/>
            <person name="Girdwood S."/>
            <person name="Worgan H.J."/>
            <person name="Pinloche E."/>
            <person name="Scollan N.D."/>
            <person name="Huws S.A."/>
            <person name="Newbold C.J."/>
        </authorList>
    </citation>
    <scope>NUCLEOTIDE SEQUENCE [LARGE SCALE GENOMIC DNA]</scope>
    <source>
        <strain evidence="7 8">5S</strain>
    </source>
</reference>
<proteinExistence type="predicted"/>
<feature type="domain" description="Tetrapyrrole methylase" evidence="6">
    <location>
        <begin position="4"/>
        <end position="194"/>
    </location>
</feature>
<name>A0A0B2JYQ0_9FIRM</name>
<gene>
    <name evidence="7" type="ORF">NZ47_03230</name>
</gene>
<evidence type="ECO:0000313" key="8">
    <source>
        <dbReference type="Proteomes" id="UP000030993"/>
    </source>
</evidence>
<dbReference type="InterPro" id="IPR012818">
    <property type="entry name" value="CbiE"/>
</dbReference>
<dbReference type="Gene3D" id="3.30.950.10">
    <property type="entry name" value="Methyltransferase, Cobalt-precorrin-4 Transmethylase, Domain 2"/>
    <property type="match status" value="1"/>
</dbReference>
<dbReference type="GO" id="GO:0008276">
    <property type="term" value="F:protein methyltransferase activity"/>
    <property type="evidence" value="ECO:0007669"/>
    <property type="project" value="InterPro"/>
</dbReference>
<sequence>MEHKIIIVGIGPGSTEYMIPAALKTIGEAKVLVGGSRAMEQYGKDKGQKQFIIRADMNAVMDFIGRELHTQDVVVMVSGDPGYYSILDAVRRNFEDKPIKVIPGLSSMQVAFAKLGMPWQEAELISMHGRSASKEKLVYCPGKIIGFLTDKNNNSRTIPAMLKKMGWPAGAMVAICNRLSYPDEKIIITTIGEAAKLETVYLNCVLVVKAK</sequence>
<evidence type="ECO:0000256" key="1">
    <source>
        <dbReference type="ARBA" id="ARBA00004953"/>
    </source>
</evidence>
<dbReference type="AlphaFoldDB" id="A0A0B2JYQ0"/>
<dbReference type="Proteomes" id="UP000030993">
    <property type="component" value="Unassembled WGS sequence"/>
</dbReference>
<dbReference type="EMBL" id="JSCE01000065">
    <property type="protein sequence ID" value="KHM52689.1"/>
    <property type="molecule type" value="Genomic_DNA"/>
</dbReference>
<dbReference type="STRING" id="82374.NZ47_03230"/>
<dbReference type="RefSeq" id="WP_039206367.1">
    <property type="nucleotide sequence ID" value="NZ_JSCE01000065.1"/>
</dbReference>